<reference evidence="2 3" key="1">
    <citation type="journal article" date="2015" name="Int. J. Syst. Evol. Microbiol.">
        <title>Sporolactobacillus shoreae sp. nov. and Sporolactobacillus spathodeae sp. nov., two spore-forming lactic acid bacteria isolated from tree barks in Thailand.</title>
        <authorList>
            <person name="Thamacharoensuk T."/>
            <person name="Kitahara M."/>
            <person name="Ohkuma M."/>
            <person name="Thongchul N."/>
            <person name="Tanasupawat S."/>
        </authorList>
    </citation>
    <scope>NUCLEOTIDE SEQUENCE [LARGE SCALE GENOMIC DNA]</scope>
    <source>
        <strain evidence="2 3">BK92</strain>
    </source>
</reference>
<keyword evidence="1" id="KW-0812">Transmembrane</keyword>
<keyword evidence="1" id="KW-0472">Membrane</keyword>
<comment type="caution">
    <text evidence="2">The sequence shown here is derived from an EMBL/GenBank/DDBJ whole genome shotgun (WGS) entry which is preliminary data.</text>
</comment>
<evidence type="ECO:0000313" key="3">
    <source>
        <dbReference type="Proteomes" id="UP000298347"/>
    </source>
</evidence>
<protein>
    <submittedName>
        <fullName evidence="2">Uncharacterized protein</fullName>
    </submittedName>
</protein>
<name>A0A4Z0GMY2_9BACL</name>
<proteinExistence type="predicted"/>
<gene>
    <name evidence="2" type="ORF">E4665_12610</name>
</gene>
<evidence type="ECO:0000256" key="1">
    <source>
        <dbReference type="SAM" id="Phobius"/>
    </source>
</evidence>
<evidence type="ECO:0000313" key="2">
    <source>
        <dbReference type="EMBL" id="TGA97233.1"/>
    </source>
</evidence>
<accession>A0A4Z0GMY2</accession>
<feature type="transmembrane region" description="Helical" evidence="1">
    <location>
        <begin position="6"/>
        <end position="24"/>
    </location>
</feature>
<dbReference type="Proteomes" id="UP000298347">
    <property type="component" value="Unassembled WGS sequence"/>
</dbReference>
<sequence length="70" mass="8361">MMFLSLFLPLVPVLIFILLILFVVRTVHRMERRAEERLKLDKENAALQQKQIQDVNDRLTRIETILKEVD</sequence>
<dbReference type="RefSeq" id="WP_135349148.1">
    <property type="nucleotide sequence ID" value="NZ_SRJD01000015.1"/>
</dbReference>
<keyword evidence="3" id="KW-1185">Reference proteome</keyword>
<dbReference type="AlphaFoldDB" id="A0A4Z0GMY2"/>
<dbReference type="OrthoDB" id="2991555at2"/>
<dbReference type="EMBL" id="SRJD01000015">
    <property type="protein sequence ID" value="TGA97233.1"/>
    <property type="molecule type" value="Genomic_DNA"/>
</dbReference>
<organism evidence="2 3">
    <name type="scientific">Sporolactobacillus shoreae</name>
    <dbReference type="NCBI Taxonomy" id="1465501"/>
    <lineage>
        <taxon>Bacteria</taxon>
        <taxon>Bacillati</taxon>
        <taxon>Bacillota</taxon>
        <taxon>Bacilli</taxon>
        <taxon>Bacillales</taxon>
        <taxon>Sporolactobacillaceae</taxon>
        <taxon>Sporolactobacillus</taxon>
    </lineage>
</organism>
<keyword evidence="1" id="KW-1133">Transmembrane helix</keyword>